<name>A0A7I4Y2W6_HAECO</name>
<evidence type="ECO:0000256" key="1">
    <source>
        <dbReference type="SAM" id="SignalP"/>
    </source>
</evidence>
<dbReference type="OrthoDB" id="5791676at2759"/>
<dbReference type="AlphaFoldDB" id="A0A7I4Y2W6"/>
<proteinExistence type="predicted"/>
<dbReference type="Proteomes" id="UP000025227">
    <property type="component" value="Unplaced"/>
</dbReference>
<dbReference type="WBParaSite" id="HCON_00038075-00001">
    <property type="protein sequence ID" value="HCON_00038075-00001"/>
    <property type="gene ID" value="HCON_00038075"/>
</dbReference>
<accession>A0A7I4Y2W6</accession>
<keyword evidence="1" id="KW-0732">Signal</keyword>
<evidence type="ECO:0000313" key="2">
    <source>
        <dbReference type="Proteomes" id="UP000025227"/>
    </source>
</evidence>
<feature type="chain" id="PRO_5029908464" evidence="1">
    <location>
        <begin position="17"/>
        <end position="98"/>
    </location>
</feature>
<keyword evidence="2" id="KW-1185">Reference proteome</keyword>
<evidence type="ECO:0000313" key="3">
    <source>
        <dbReference type="WBParaSite" id="HCON_00038075-00001"/>
    </source>
</evidence>
<protein>
    <submittedName>
        <fullName evidence="3">Flagellar motor switch protein FliG</fullName>
    </submittedName>
</protein>
<feature type="signal peptide" evidence="1">
    <location>
        <begin position="1"/>
        <end position="16"/>
    </location>
</feature>
<organism evidence="2 3">
    <name type="scientific">Haemonchus contortus</name>
    <name type="common">Barber pole worm</name>
    <dbReference type="NCBI Taxonomy" id="6289"/>
    <lineage>
        <taxon>Eukaryota</taxon>
        <taxon>Metazoa</taxon>
        <taxon>Ecdysozoa</taxon>
        <taxon>Nematoda</taxon>
        <taxon>Chromadorea</taxon>
        <taxon>Rhabditida</taxon>
        <taxon>Rhabditina</taxon>
        <taxon>Rhabditomorpha</taxon>
        <taxon>Strongyloidea</taxon>
        <taxon>Trichostrongylidae</taxon>
        <taxon>Haemonchus</taxon>
    </lineage>
</organism>
<dbReference type="OMA" id="RMMRRIM"/>
<reference evidence="3" key="1">
    <citation type="submission" date="2020-12" db="UniProtKB">
        <authorList>
            <consortium name="WormBaseParasite"/>
        </authorList>
    </citation>
    <scope>IDENTIFICATION</scope>
    <source>
        <strain evidence="3">MHco3</strain>
    </source>
</reference>
<sequence length="98" mass="11426">MLIVLFLVVLVELISTRSIGELDTHDSELLEESDIQGLEEFLMGVDDERTREAVIELLEAKQIADEKQAEMRMRRIIRQLPPDVITHLFEIYKSTFPR</sequence>